<comment type="caution">
    <text evidence="2">The sequence shown here is derived from an EMBL/GenBank/DDBJ whole genome shotgun (WGS) entry which is preliminary data.</text>
</comment>
<feature type="domain" description="ORC1/DEAH AAA+ ATPase" evidence="1">
    <location>
        <begin position="85"/>
        <end position="233"/>
    </location>
</feature>
<accession>A0AAD9JPF2</accession>
<evidence type="ECO:0000313" key="3">
    <source>
        <dbReference type="Proteomes" id="UP001208570"/>
    </source>
</evidence>
<name>A0AAD9JPF2_9ANNE</name>
<protein>
    <recommendedName>
        <fullName evidence="1">ORC1/DEAH AAA+ ATPase domain-containing protein</fullName>
    </recommendedName>
</protein>
<dbReference type="Pfam" id="PF13401">
    <property type="entry name" value="AAA_22"/>
    <property type="match status" value="1"/>
</dbReference>
<evidence type="ECO:0000259" key="1">
    <source>
        <dbReference type="Pfam" id="PF13401"/>
    </source>
</evidence>
<keyword evidence="3" id="KW-1185">Reference proteome</keyword>
<dbReference type="InterPro" id="IPR049945">
    <property type="entry name" value="AAA_22"/>
</dbReference>
<dbReference type="InterPro" id="IPR027417">
    <property type="entry name" value="P-loop_NTPase"/>
</dbReference>
<dbReference type="GO" id="GO:0016887">
    <property type="term" value="F:ATP hydrolysis activity"/>
    <property type="evidence" value="ECO:0007669"/>
    <property type="project" value="InterPro"/>
</dbReference>
<dbReference type="Proteomes" id="UP001208570">
    <property type="component" value="Unassembled WGS sequence"/>
</dbReference>
<evidence type="ECO:0000313" key="2">
    <source>
        <dbReference type="EMBL" id="KAK2156979.1"/>
    </source>
</evidence>
<proteinExistence type="predicted"/>
<sequence length="409" mass="46144">MSIRAQVMNLLRSGAALTAASSILTTGAYIAYKDHNRFLRMQETFARGNILAPLAENEHEIRYCNRWDVEAKLDTVLASRFTNEYYLVSGEVGSGKTRTIVELVRRMMKERGSENGGAPVYVLVTQGKSFAETLARAVSFYFDEHISFRFFIDFVLRINAFPEKDEHHKLLRVLDAVENAAFGYMKRTGRPAVLVIDGVNCLPRKVVLEKLQEKAKLWADTNIVKMVFVGNDESTEAVLQEHASNWSRAAPPVHVCDMSKEEAIRFLRDPQLLESDEATDAGDGAMSVDDAERVYQLVGGRVQLMIAFKRDHRLGLPFQSTADELIFKEREKFMDVCKSSVILRLVNMVKKSGADGIPLYKLIDASSENHVATMLRWNVIRIERKGTGMVAVFESRLTENVVAAMPLWK</sequence>
<reference evidence="2" key="1">
    <citation type="journal article" date="2023" name="Mol. Biol. Evol.">
        <title>Third-Generation Sequencing Reveals the Adaptive Role of the Epigenome in Three Deep-Sea Polychaetes.</title>
        <authorList>
            <person name="Perez M."/>
            <person name="Aroh O."/>
            <person name="Sun Y."/>
            <person name="Lan Y."/>
            <person name="Juniper S.K."/>
            <person name="Young C.R."/>
            <person name="Angers B."/>
            <person name="Qian P.Y."/>
        </authorList>
    </citation>
    <scope>NUCLEOTIDE SEQUENCE</scope>
    <source>
        <strain evidence="2">P08H-3</strain>
    </source>
</reference>
<dbReference type="EMBL" id="JAODUP010000201">
    <property type="protein sequence ID" value="KAK2156979.1"/>
    <property type="molecule type" value="Genomic_DNA"/>
</dbReference>
<gene>
    <name evidence="2" type="ORF">LSH36_201g03035</name>
</gene>
<dbReference type="PANTHER" id="PTHR36168">
    <property type="entry name" value="CHROMOSOME 1, WHOLE GENOME SHOTGUN SEQUENCE"/>
    <property type="match status" value="1"/>
</dbReference>
<dbReference type="AlphaFoldDB" id="A0AAD9JPF2"/>
<dbReference type="SUPFAM" id="SSF52540">
    <property type="entry name" value="P-loop containing nucleoside triphosphate hydrolases"/>
    <property type="match status" value="1"/>
</dbReference>
<dbReference type="Gene3D" id="3.40.50.300">
    <property type="entry name" value="P-loop containing nucleotide triphosphate hydrolases"/>
    <property type="match status" value="1"/>
</dbReference>
<dbReference type="PANTHER" id="PTHR36168:SF1">
    <property type="entry name" value="ORC1-LIKE AAA ATPASE DOMAIN-CONTAINING PROTEIN"/>
    <property type="match status" value="1"/>
</dbReference>
<organism evidence="2 3">
    <name type="scientific">Paralvinella palmiformis</name>
    <dbReference type="NCBI Taxonomy" id="53620"/>
    <lineage>
        <taxon>Eukaryota</taxon>
        <taxon>Metazoa</taxon>
        <taxon>Spiralia</taxon>
        <taxon>Lophotrochozoa</taxon>
        <taxon>Annelida</taxon>
        <taxon>Polychaeta</taxon>
        <taxon>Sedentaria</taxon>
        <taxon>Canalipalpata</taxon>
        <taxon>Terebellida</taxon>
        <taxon>Terebelliformia</taxon>
        <taxon>Alvinellidae</taxon>
        <taxon>Paralvinella</taxon>
    </lineage>
</organism>